<feature type="binding site" evidence="3">
    <location>
        <position position="166"/>
    </location>
    <ligand>
        <name>Mn(2+)</name>
        <dbReference type="ChEBI" id="CHEBI:29035"/>
        <label>2</label>
    </ligand>
</feature>
<dbReference type="GO" id="GO:0004046">
    <property type="term" value="F:aminoacylase activity"/>
    <property type="evidence" value="ECO:0007669"/>
    <property type="project" value="UniProtKB-EC"/>
</dbReference>
<dbReference type="InterPro" id="IPR017439">
    <property type="entry name" value="Amidohydrolase"/>
</dbReference>
<dbReference type="EMBL" id="CP001997">
    <property type="protein sequence ID" value="ADE57973.1"/>
    <property type="molecule type" value="Genomic_DNA"/>
</dbReference>
<keyword evidence="6" id="KW-1185">Reference proteome</keyword>
<dbReference type="SUPFAM" id="SSF55031">
    <property type="entry name" value="Bacterial exopeptidase dimerisation domain"/>
    <property type="match status" value="1"/>
</dbReference>
<dbReference type="CDD" id="cd03886">
    <property type="entry name" value="M20_Acy1"/>
    <property type="match status" value="1"/>
</dbReference>
<name>D5EHE1_AMICL</name>
<dbReference type="KEGG" id="aco:Amico_1860"/>
<dbReference type="FunFam" id="3.30.70.360:FF:000014">
    <property type="entry name" value="N-acyl-L-amino acid amidohydrolase"/>
    <property type="match status" value="1"/>
</dbReference>
<dbReference type="SUPFAM" id="SSF53187">
    <property type="entry name" value="Zn-dependent exopeptidases"/>
    <property type="match status" value="1"/>
</dbReference>
<dbReference type="Gene3D" id="3.30.70.360">
    <property type="match status" value="1"/>
</dbReference>
<keyword evidence="2 5" id="KW-0378">Hydrolase</keyword>
<dbReference type="STRING" id="572547.Amico_1860"/>
<dbReference type="Proteomes" id="UP000002366">
    <property type="component" value="Chromosome"/>
</dbReference>
<sequence length="395" mass="42540">MANIKDEAKRILPQIVEWRRHIHAHPELGLETPETEAYIVKALEGMGFPSSSIKKGIGGHGVAAVLQGDIPGQTLAIRADLDALPIKEETGLSFAATNGNMHACAHDAHTAMALGAAKVLINHRRELKGSVKFIFQPAEETVIGAKAMIDDGVLENPKVNALIALHTGLLWKDFSVGQIGYSRGGMMASADRFLITLKGKGGHGATPHLTVDPISMAGQLICRLQTILSREINPVDPAVLTIGRIAGGSAYNIIPGECILEGTVRVLDVATRKMVEERIRELTVSTAESMGGEAMVEYTPGPPPVINNEAMTNKLIASAALLLGNDNVREIPEPSMGAEDVAYFLEQVPGTFFFHVGSNPDKGQTYPHHNSRFDIDEETLWIGSAIFAHFALNWQ</sequence>
<evidence type="ECO:0000256" key="2">
    <source>
        <dbReference type="ARBA" id="ARBA00022801"/>
    </source>
</evidence>
<proteinExistence type="inferred from homology"/>
<organism evidence="5 6">
    <name type="scientific">Aminobacterium colombiense (strain DSM 12261 / ALA-1)</name>
    <dbReference type="NCBI Taxonomy" id="572547"/>
    <lineage>
        <taxon>Bacteria</taxon>
        <taxon>Thermotogati</taxon>
        <taxon>Synergistota</taxon>
        <taxon>Synergistia</taxon>
        <taxon>Synergistales</taxon>
        <taxon>Aminobacteriaceae</taxon>
        <taxon>Aminobacterium</taxon>
    </lineage>
</organism>
<feature type="binding site" evidence="3">
    <location>
        <position position="106"/>
    </location>
    <ligand>
        <name>Mn(2+)</name>
        <dbReference type="ChEBI" id="CHEBI:29035"/>
        <label>2</label>
    </ligand>
</feature>
<accession>D5EHE1</accession>
<gene>
    <name evidence="5" type="ordered locus">Amico_1860</name>
</gene>
<comment type="cofactor">
    <cofactor evidence="3">
        <name>Mn(2+)</name>
        <dbReference type="ChEBI" id="CHEBI:29035"/>
    </cofactor>
    <text evidence="3">The Mn(2+) ion enhances activity.</text>
</comment>
<evidence type="ECO:0000256" key="1">
    <source>
        <dbReference type="ARBA" id="ARBA00006153"/>
    </source>
</evidence>
<dbReference type="AlphaFoldDB" id="D5EHE1"/>
<feature type="binding site" evidence="3">
    <location>
        <position position="140"/>
    </location>
    <ligand>
        <name>Mn(2+)</name>
        <dbReference type="ChEBI" id="CHEBI:29035"/>
        <label>2</label>
    </ligand>
</feature>
<evidence type="ECO:0000313" key="5">
    <source>
        <dbReference type="EMBL" id="ADE57973.1"/>
    </source>
</evidence>
<dbReference type="EC" id="3.5.1.14" evidence="5"/>
<dbReference type="OrthoDB" id="5892at2"/>
<dbReference type="GO" id="GO:0046872">
    <property type="term" value="F:metal ion binding"/>
    <property type="evidence" value="ECO:0007669"/>
    <property type="project" value="UniProtKB-KW"/>
</dbReference>
<comment type="similarity">
    <text evidence="1">Belongs to the peptidase M20 family.</text>
</comment>
<keyword evidence="3" id="KW-0479">Metal-binding</keyword>
<evidence type="ECO:0000259" key="4">
    <source>
        <dbReference type="Pfam" id="PF07687"/>
    </source>
</evidence>
<dbReference type="Gene3D" id="3.40.630.10">
    <property type="entry name" value="Zn peptidases"/>
    <property type="match status" value="1"/>
</dbReference>
<dbReference type="InterPro" id="IPR002933">
    <property type="entry name" value="Peptidase_M20"/>
</dbReference>
<dbReference type="InterPro" id="IPR011650">
    <property type="entry name" value="Peptidase_M20_dimer"/>
</dbReference>
<dbReference type="InterPro" id="IPR036264">
    <property type="entry name" value="Bact_exopeptidase_dim_dom"/>
</dbReference>
<dbReference type="NCBIfam" id="TIGR01891">
    <property type="entry name" value="amidohydrolases"/>
    <property type="match status" value="1"/>
</dbReference>
<dbReference type="HOGENOM" id="CLU_023257_1_1_0"/>
<dbReference type="Pfam" id="PF07687">
    <property type="entry name" value="M20_dimer"/>
    <property type="match status" value="1"/>
</dbReference>
<evidence type="ECO:0000313" key="6">
    <source>
        <dbReference type="Proteomes" id="UP000002366"/>
    </source>
</evidence>
<protein>
    <submittedName>
        <fullName evidence="5">Amidohydrolase</fullName>
        <ecNumber evidence="5">3.5.1.14</ecNumber>
    </submittedName>
</protein>
<feature type="binding site" evidence="3">
    <location>
        <position position="369"/>
    </location>
    <ligand>
        <name>Mn(2+)</name>
        <dbReference type="ChEBI" id="CHEBI:29035"/>
        <label>2</label>
    </ligand>
</feature>
<dbReference type="PANTHER" id="PTHR11014:SF63">
    <property type="entry name" value="METALLOPEPTIDASE, PUTATIVE (AFU_ORTHOLOGUE AFUA_6G09600)-RELATED"/>
    <property type="match status" value="1"/>
</dbReference>
<feature type="domain" description="Peptidase M20 dimerisation" evidence="4">
    <location>
        <begin position="193"/>
        <end position="282"/>
    </location>
</feature>
<dbReference type="PANTHER" id="PTHR11014">
    <property type="entry name" value="PEPTIDASE M20 FAMILY MEMBER"/>
    <property type="match status" value="1"/>
</dbReference>
<evidence type="ECO:0000256" key="3">
    <source>
        <dbReference type="PIRSR" id="PIRSR005962-1"/>
    </source>
</evidence>
<dbReference type="PIRSF" id="PIRSF005962">
    <property type="entry name" value="Pept_M20D_amidohydro"/>
    <property type="match status" value="1"/>
</dbReference>
<dbReference type="eggNOG" id="COG1473">
    <property type="taxonomic scope" value="Bacteria"/>
</dbReference>
<feature type="binding site" evidence="3">
    <location>
        <position position="104"/>
    </location>
    <ligand>
        <name>Mn(2+)</name>
        <dbReference type="ChEBI" id="CHEBI:29035"/>
        <label>2</label>
    </ligand>
</feature>
<dbReference type="RefSeq" id="WP_013049235.1">
    <property type="nucleotide sequence ID" value="NC_014011.1"/>
</dbReference>
<dbReference type="Pfam" id="PF01546">
    <property type="entry name" value="Peptidase_M20"/>
    <property type="match status" value="1"/>
</dbReference>
<keyword evidence="3" id="KW-0464">Manganese</keyword>
<reference evidence="5 6" key="1">
    <citation type="journal article" date="2010" name="Stand. Genomic Sci.">
        <title>Complete genome sequence of Aminobacterium colombiense type strain (ALA-1).</title>
        <authorList>
            <person name="Chertkov O."/>
            <person name="Sikorski J."/>
            <person name="Brambilla E."/>
            <person name="Lapidus A."/>
            <person name="Copeland A."/>
            <person name="Glavina Del Rio T."/>
            <person name="Nolan M."/>
            <person name="Lucas S."/>
            <person name="Tice H."/>
            <person name="Cheng J.F."/>
            <person name="Han C."/>
            <person name="Detter J.C."/>
            <person name="Bruce D."/>
            <person name="Tapia R."/>
            <person name="Goodwin L."/>
            <person name="Pitluck S."/>
            <person name="Liolios K."/>
            <person name="Ivanova N."/>
            <person name="Mavromatis K."/>
            <person name="Ovchinnikova G."/>
            <person name="Pati A."/>
            <person name="Chen A."/>
            <person name="Palaniappan K."/>
            <person name="Land M."/>
            <person name="Hauser L."/>
            <person name="Chang Y.J."/>
            <person name="Jeffries C.D."/>
            <person name="Spring S."/>
            <person name="Rohde M."/>
            <person name="Goker M."/>
            <person name="Bristow J."/>
            <person name="Eisen J.A."/>
            <person name="Markowitz V."/>
            <person name="Hugenholtz P."/>
            <person name="Kyrpides N.C."/>
            <person name="Klenk H.P."/>
        </authorList>
    </citation>
    <scope>NUCLEOTIDE SEQUENCE [LARGE SCALE GENOMIC DNA]</scope>
    <source>
        <strain evidence="6">DSM 12261 / ALA-1</strain>
    </source>
</reference>